<dbReference type="PANTHER" id="PTHR45827:SF1">
    <property type="entry name" value="SORTING NEXIN"/>
    <property type="match status" value="1"/>
</dbReference>
<evidence type="ECO:0000259" key="1">
    <source>
        <dbReference type="PROSITE" id="PS50195"/>
    </source>
</evidence>
<dbReference type="Pfam" id="PF00787">
    <property type="entry name" value="PX"/>
    <property type="match status" value="1"/>
</dbReference>
<dbReference type="SMART" id="SM00312">
    <property type="entry name" value="PX"/>
    <property type="match status" value="1"/>
</dbReference>
<dbReference type="GO" id="GO:0016197">
    <property type="term" value="P:endosomal transport"/>
    <property type="evidence" value="ECO:0007669"/>
    <property type="project" value="TreeGrafter"/>
</dbReference>
<accession>A0A2N0SEH4</accession>
<reference evidence="2 3" key="2">
    <citation type="submission" date="2017-10" db="EMBL/GenBank/DDBJ databases">
        <title>Genome analyses suggest a sexual origin of heterokaryosis in a supposedly ancient asexual fungus.</title>
        <authorList>
            <person name="Corradi N."/>
            <person name="Sedzielewska K."/>
            <person name="Noel J."/>
            <person name="Charron P."/>
            <person name="Farinelli L."/>
            <person name="Marton T."/>
            <person name="Kruger M."/>
            <person name="Pelin A."/>
            <person name="Brachmann A."/>
            <person name="Corradi N."/>
        </authorList>
    </citation>
    <scope>NUCLEOTIDE SEQUENCE [LARGE SCALE GENOMIC DNA]</scope>
    <source>
        <strain evidence="2 3">A1</strain>
    </source>
</reference>
<dbReference type="GO" id="GO:0097320">
    <property type="term" value="P:plasma membrane tubulation"/>
    <property type="evidence" value="ECO:0007669"/>
    <property type="project" value="TreeGrafter"/>
</dbReference>
<dbReference type="GO" id="GO:0005886">
    <property type="term" value="C:plasma membrane"/>
    <property type="evidence" value="ECO:0007669"/>
    <property type="project" value="TreeGrafter"/>
</dbReference>
<gene>
    <name evidence="2" type="ORF">RhiirA1_530028</name>
</gene>
<feature type="non-terminal residue" evidence="2">
    <location>
        <position position="235"/>
    </location>
</feature>
<comment type="caution">
    <text evidence="2">The sequence shown here is derived from an EMBL/GenBank/DDBJ whole genome shotgun (WGS) entry which is preliminary data.</text>
</comment>
<dbReference type="AlphaFoldDB" id="A0A2N0SEH4"/>
<dbReference type="VEuPathDB" id="FungiDB:RhiirFUN_006798"/>
<dbReference type="SUPFAM" id="SSF64268">
    <property type="entry name" value="PX domain"/>
    <property type="match status" value="1"/>
</dbReference>
<dbReference type="EMBL" id="LLXH01000069">
    <property type="protein sequence ID" value="PKC73941.1"/>
    <property type="molecule type" value="Genomic_DNA"/>
</dbReference>
<feature type="domain" description="PX" evidence="1">
    <location>
        <begin position="42"/>
        <end position="193"/>
    </location>
</feature>
<dbReference type="InterPro" id="IPR001683">
    <property type="entry name" value="PX_dom"/>
</dbReference>
<dbReference type="GO" id="GO:0035091">
    <property type="term" value="F:phosphatidylinositol binding"/>
    <property type="evidence" value="ECO:0007669"/>
    <property type="project" value="InterPro"/>
</dbReference>
<evidence type="ECO:0000313" key="3">
    <source>
        <dbReference type="Proteomes" id="UP000232688"/>
    </source>
</evidence>
<organism evidence="2 3">
    <name type="scientific">Rhizophagus irregularis</name>
    <dbReference type="NCBI Taxonomy" id="588596"/>
    <lineage>
        <taxon>Eukaryota</taxon>
        <taxon>Fungi</taxon>
        <taxon>Fungi incertae sedis</taxon>
        <taxon>Mucoromycota</taxon>
        <taxon>Glomeromycotina</taxon>
        <taxon>Glomeromycetes</taxon>
        <taxon>Glomerales</taxon>
        <taxon>Glomeraceae</taxon>
        <taxon>Rhizophagus</taxon>
    </lineage>
</organism>
<name>A0A2N0SEH4_9GLOM</name>
<proteinExistence type="predicted"/>
<dbReference type="InterPro" id="IPR036871">
    <property type="entry name" value="PX_dom_sf"/>
</dbReference>
<dbReference type="PROSITE" id="PS50195">
    <property type="entry name" value="PX"/>
    <property type="match status" value="1"/>
</dbReference>
<evidence type="ECO:0000313" key="2">
    <source>
        <dbReference type="EMBL" id="PKC73941.1"/>
    </source>
</evidence>
<dbReference type="Gene3D" id="3.30.1520.10">
    <property type="entry name" value="Phox-like domain"/>
    <property type="match status" value="1"/>
</dbReference>
<reference evidence="2 3" key="1">
    <citation type="submission" date="2017-10" db="EMBL/GenBank/DDBJ databases">
        <title>Extensive intraspecific genome diversity in a model arbuscular mycorrhizal fungus.</title>
        <authorList>
            <person name="Chen E.C.H."/>
            <person name="Morin E."/>
            <person name="Baudet D."/>
            <person name="Noel J."/>
            <person name="Ndikumana S."/>
            <person name="Charron P."/>
            <person name="St-Onge C."/>
            <person name="Giorgi J."/>
            <person name="Grigoriev I.V."/>
            <person name="Roux C."/>
            <person name="Martin F.M."/>
            <person name="Corradi N."/>
        </authorList>
    </citation>
    <scope>NUCLEOTIDE SEQUENCE [LARGE SCALE GENOMIC DNA]</scope>
    <source>
        <strain evidence="2 3">A1</strain>
    </source>
</reference>
<dbReference type="GO" id="GO:0006897">
    <property type="term" value="P:endocytosis"/>
    <property type="evidence" value="ECO:0007669"/>
    <property type="project" value="TreeGrafter"/>
</dbReference>
<dbReference type="GO" id="GO:0031410">
    <property type="term" value="C:cytoplasmic vesicle"/>
    <property type="evidence" value="ECO:0007669"/>
    <property type="project" value="TreeGrafter"/>
</dbReference>
<dbReference type="VEuPathDB" id="FungiDB:FUN_004643"/>
<dbReference type="PANTHER" id="PTHR45827">
    <property type="entry name" value="SORTING NEXIN"/>
    <property type="match status" value="1"/>
</dbReference>
<dbReference type="Proteomes" id="UP000232688">
    <property type="component" value="Unassembled WGS sequence"/>
</dbReference>
<sequence length="235" mass="27371">MAVVCKILNSSITAGSSVKYLITNGTWDTLSQKPIVYVNPSCKVHIPGWTTRIELFGLGQYVSYQIVCRFWTDDGNVNKIIIYKRYTDFYKLHQKLVGKYGSEVIPPLPPKQSKGRFEEDFIELRRVRLEIYLACLAKFYYPELMAFVDGDKKGTKVQTDEDRNLIQDRFATAFKRYNNEKLLKSCLTSSSRRYKRFQVHFSTDVVDNEKASKNPSSLQFMNQNPDITVYYILYE</sequence>
<protein>
    <submittedName>
        <fullName evidence="2">Phox-like protein</fullName>
    </submittedName>
</protein>
<dbReference type="VEuPathDB" id="FungiDB:RhiirA1_530028"/>
<dbReference type="CDD" id="cd06093">
    <property type="entry name" value="PX_domain"/>
    <property type="match status" value="1"/>
</dbReference>